<dbReference type="PRINTS" id="PR00776">
    <property type="entry name" value="HEMOGLOBNASE"/>
</dbReference>
<evidence type="ECO:0000256" key="7">
    <source>
        <dbReference type="ARBA" id="ARBA00022807"/>
    </source>
</evidence>
<keyword evidence="7" id="KW-0788">Thiol protease</keyword>
<proteinExistence type="inferred from homology"/>
<dbReference type="Gene3D" id="3.40.50.1460">
    <property type="match status" value="1"/>
</dbReference>
<dbReference type="FunFam" id="3.40.50.1460:FF:000006">
    <property type="entry name" value="Legumain"/>
    <property type="match status" value="1"/>
</dbReference>
<feature type="signal peptide" evidence="9">
    <location>
        <begin position="1"/>
        <end position="25"/>
    </location>
</feature>
<evidence type="ECO:0000256" key="8">
    <source>
        <dbReference type="PIRSR" id="PIRSR019663-1"/>
    </source>
</evidence>
<organism evidence="11">
    <name type="scientific">Cuerna arida</name>
    <dbReference type="NCBI Taxonomy" id="1464854"/>
    <lineage>
        <taxon>Eukaryota</taxon>
        <taxon>Metazoa</taxon>
        <taxon>Ecdysozoa</taxon>
        <taxon>Arthropoda</taxon>
        <taxon>Hexapoda</taxon>
        <taxon>Insecta</taxon>
        <taxon>Pterygota</taxon>
        <taxon>Neoptera</taxon>
        <taxon>Paraneoptera</taxon>
        <taxon>Hemiptera</taxon>
        <taxon>Auchenorrhyncha</taxon>
        <taxon>Membracoidea</taxon>
        <taxon>Cicadellidae</taxon>
        <taxon>Cicadellinae</taxon>
        <taxon>Proconiini</taxon>
        <taxon>Cuerna</taxon>
    </lineage>
</organism>
<feature type="non-terminal residue" evidence="11">
    <location>
        <position position="1"/>
    </location>
</feature>
<feature type="active site" evidence="8">
    <location>
        <position position="157"/>
    </location>
</feature>
<dbReference type="InterPro" id="IPR001096">
    <property type="entry name" value="Peptidase_C13"/>
</dbReference>
<dbReference type="Pfam" id="PF20985">
    <property type="entry name" value="Legum_prodom"/>
    <property type="match status" value="1"/>
</dbReference>
<protein>
    <recommendedName>
        <fullName evidence="3">legumain</fullName>
        <ecNumber evidence="3">3.4.22.34</ecNumber>
    </recommendedName>
</protein>
<dbReference type="Pfam" id="PF01650">
    <property type="entry name" value="Peptidase_C13"/>
    <property type="match status" value="1"/>
</dbReference>
<evidence type="ECO:0000256" key="2">
    <source>
        <dbReference type="ARBA" id="ARBA00009941"/>
    </source>
</evidence>
<evidence type="ECO:0000259" key="10">
    <source>
        <dbReference type="Pfam" id="PF20985"/>
    </source>
</evidence>
<dbReference type="GO" id="GO:0005773">
    <property type="term" value="C:vacuole"/>
    <property type="evidence" value="ECO:0007669"/>
    <property type="project" value="GOC"/>
</dbReference>
<dbReference type="EMBL" id="GECZ01000604">
    <property type="protein sequence ID" value="JAS69165.1"/>
    <property type="molecule type" value="Transcribed_RNA"/>
</dbReference>
<dbReference type="InterPro" id="IPR048501">
    <property type="entry name" value="Legum_prodom"/>
</dbReference>
<accession>A0A1B6H3A4</accession>
<name>A0A1B6H3A4_9HEMI</name>
<dbReference type="PIRSF" id="PIRSF019663">
    <property type="entry name" value="Legumain"/>
    <property type="match status" value="1"/>
</dbReference>
<feature type="domain" description="Legumain prodomain" evidence="10">
    <location>
        <begin position="356"/>
        <end position="447"/>
    </location>
</feature>
<evidence type="ECO:0000256" key="3">
    <source>
        <dbReference type="ARBA" id="ARBA00012628"/>
    </source>
</evidence>
<dbReference type="CDD" id="cd21115">
    <property type="entry name" value="legumain_C"/>
    <property type="match status" value="1"/>
</dbReference>
<feature type="active site" description="Nucleophile" evidence="8">
    <location>
        <position position="198"/>
    </location>
</feature>
<dbReference type="AlphaFoldDB" id="A0A1B6H3A4"/>
<dbReference type="Gene3D" id="1.10.132.130">
    <property type="match status" value="1"/>
</dbReference>
<feature type="chain" id="PRO_5008584032" description="legumain" evidence="9">
    <location>
        <begin position="26"/>
        <end position="458"/>
    </location>
</feature>
<dbReference type="PANTHER" id="PTHR12000">
    <property type="entry name" value="HEMOGLOBINASE FAMILY MEMBER"/>
    <property type="match status" value="1"/>
</dbReference>
<comment type="similarity">
    <text evidence="2">Belongs to the peptidase C13 family.</text>
</comment>
<reference evidence="11" key="1">
    <citation type="submission" date="2015-11" db="EMBL/GenBank/DDBJ databases">
        <title>De novo transcriptome assembly of four potential Pierce s Disease insect vectors from Arizona vineyards.</title>
        <authorList>
            <person name="Tassone E.E."/>
        </authorList>
    </citation>
    <scope>NUCLEOTIDE SEQUENCE</scope>
</reference>
<sequence>ATRQFQHLMWRALLLVSVALPAALSSPLDVEDKGQVWAVLVAGSNTYDNYRHQADICHAYQIFHRHGVPDSNIIVMMYDDIANNPDNPKKGKIFNKPGGPNVYGPKAVPKDYTGDAVTPKNFVHVLTGNHEAVKGVGSGKVLKSGPNDHVFVNFVDHGAPGLIGFPNDVMHADDLIQALKTMNKQKMYKKLVFYMEACESGSMFDKLLPKNIEIYATTAANPHESSYACYWSDELSTYLGDEYSISWMEDTDAEEKHKTFSSETLLKQYNNVVNRVKDSHPSMYGETIIDKDHVQDFLGKSKQKVTFYSESSSELEPITDAVPSRDVALHVLTKKIALAETADQKEELQKKKDYLIKGRKDVDQIFSRILSHVTNLEIDEIKNIETSRQEINLEMMPCYKTLVKAFSEKCVNIHKNMYTFSHLYKLANMCALQYSSTNVLKAFSAECGSLHQGMVNVN</sequence>
<evidence type="ECO:0000256" key="5">
    <source>
        <dbReference type="ARBA" id="ARBA00022729"/>
    </source>
</evidence>
<evidence type="ECO:0000256" key="4">
    <source>
        <dbReference type="ARBA" id="ARBA00022670"/>
    </source>
</evidence>
<evidence type="ECO:0000256" key="6">
    <source>
        <dbReference type="ARBA" id="ARBA00022801"/>
    </source>
</evidence>
<evidence type="ECO:0000256" key="9">
    <source>
        <dbReference type="SAM" id="SignalP"/>
    </source>
</evidence>
<keyword evidence="5 9" id="KW-0732">Signal</keyword>
<dbReference type="PANTHER" id="PTHR12000:SF42">
    <property type="entry name" value="LEGUMAIN"/>
    <property type="match status" value="1"/>
</dbReference>
<dbReference type="GO" id="GO:0006624">
    <property type="term" value="P:vacuolar protein processing"/>
    <property type="evidence" value="ECO:0007669"/>
    <property type="project" value="TreeGrafter"/>
</dbReference>
<dbReference type="GO" id="GO:0051603">
    <property type="term" value="P:proteolysis involved in protein catabolic process"/>
    <property type="evidence" value="ECO:0007669"/>
    <property type="project" value="TreeGrafter"/>
</dbReference>
<keyword evidence="6" id="KW-0378">Hydrolase</keyword>
<dbReference type="EC" id="3.4.22.34" evidence="3"/>
<keyword evidence="4" id="KW-0645">Protease</keyword>
<evidence type="ECO:0000256" key="1">
    <source>
        <dbReference type="ARBA" id="ARBA00000810"/>
    </source>
</evidence>
<dbReference type="InterPro" id="IPR046427">
    <property type="entry name" value="Legumain_prodom_sf"/>
</dbReference>
<comment type="catalytic activity">
    <reaction evidence="1">
        <text>Hydrolysis of proteins and small molecule substrates at -Asn-|-Xaa- bonds.</text>
        <dbReference type="EC" id="3.4.22.34"/>
    </reaction>
</comment>
<dbReference type="GO" id="GO:0004197">
    <property type="term" value="F:cysteine-type endopeptidase activity"/>
    <property type="evidence" value="ECO:0007669"/>
    <property type="project" value="UniProtKB-EC"/>
</dbReference>
<evidence type="ECO:0000313" key="11">
    <source>
        <dbReference type="EMBL" id="JAS69165.1"/>
    </source>
</evidence>
<gene>
    <name evidence="11" type="ORF">g.32996</name>
</gene>